<dbReference type="OrthoDB" id="9798220at2"/>
<dbReference type="KEGG" id="fri:FraEuI1c_2708"/>
<evidence type="ECO:0000313" key="2">
    <source>
        <dbReference type="EMBL" id="ADP80739.1"/>
    </source>
</evidence>
<organism evidence="2 3">
    <name type="scientific">Pseudofrankia inefficax (strain DSM 45817 / CECT 9037 / DDB 130130 / EuI1c)</name>
    <name type="common">Frankia inefficax</name>
    <dbReference type="NCBI Taxonomy" id="298654"/>
    <lineage>
        <taxon>Bacteria</taxon>
        <taxon>Bacillati</taxon>
        <taxon>Actinomycetota</taxon>
        <taxon>Actinomycetes</taxon>
        <taxon>Frankiales</taxon>
        <taxon>Frankiaceae</taxon>
        <taxon>Pseudofrankia</taxon>
    </lineage>
</organism>
<keyword evidence="3" id="KW-1185">Reference proteome</keyword>
<dbReference type="STRING" id="298654.FraEuI1c_2708"/>
<proteinExistence type="predicted"/>
<dbReference type="Proteomes" id="UP000002484">
    <property type="component" value="Chromosome"/>
</dbReference>
<feature type="region of interest" description="Disordered" evidence="1">
    <location>
        <begin position="98"/>
        <end position="121"/>
    </location>
</feature>
<dbReference type="EMBL" id="CP002299">
    <property type="protein sequence ID" value="ADP80739.1"/>
    <property type="molecule type" value="Genomic_DNA"/>
</dbReference>
<reference evidence="2 3" key="1">
    <citation type="submission" date="2010-10" db="EMBL/GenBank/DDBJ databases">
        <title>Complete sequence of Frankia sp. EuI1c.</title>
        <authorList>
            <consortium name="US DOE Joint Genome Institute"/>
            <person name="Lucas S."/>
            <person name="Copeland A."/>
            <person name="Lapidus A."/>
            <person name="Cheng J.-F."/>
            <person name="Bruce D."/>
            <person name="Goodwin L."/>
            <person name="Pitluck S."/>
            <person name="Chertkov O."/>
            <person name="Detter J.C."/>
            <person name="Han C."/>
            <person name="Tapia R."/>
            <person name="Land M."/>
            <person name="Hauser L."/>
            <person name="Jeffries C."/>
            <person name="Kyrpides N."/>
            <person name="Ivanova N."/>
            <person name="Mikhailova N."/>
            <person name="Beauchemin N."/>
            <person name="Sen A."/>
            <person name="Sur S.A."/>
            <person name="Gtari M."/>
            <person name="Wall L."/>
            <person name="Tisa L."/>
            <person name="Woyke T."/>
        </authorList>
    </citation>
    <scope>NUCLEOTIDE SEQUENCE [LARGE SCALE GENOMIC DNA]</scope>
    <source>
        <strain evidence="3">DSM 45817 / CECT 9037 / EuI1c</strain>
    </source>
</reference>
<sequence>MAFDLAAGPVRAAIEDPEEPADESGERAAARLDALLADVDACADPRLRALAHELVRTLMRFYGAGLGRVAALVPPATLRRLADDDLVGDLLALHDLHPDGITPETQGHASTGPPQPDGRRVLPLTVAPAAAQAGAGR</sequence>
<evidence type="ECO:0000313" key="3">
    <source>
        <dbReference type="Proteomes" id="UP000002484"/>
    </source>
</evidence>
<dbReference type="HOGENOM" id="CLU_1862262_0_0_11"/>
<name>E3J6G3_PSEI1</name>
<accession>E3J6G3</accession>
<dbReference type="RefSeq" id="WP_013423857.1">
    <property type="nucleotide sequence ID" value="NC_014666.1"/>
</dbReference>
<dbReference type="eggNOG" id="COG0694">
    <property type="taxonomic scope" value="Bacteria"/>
</dbReference>
<dbReference type="InParanoid" id="E3J6G3"/>
<evidence type="ECO:0000256" key="1">
    <source>
        <dbReference type="SAM" id="MobiDB-lite"/>
    </source>
</evidence>
<gene>
    <name evidence="2" type="ordered locus">FraEuI1c_2708</name>
</gene>
<protein>
    <submittedName>
        <fullName evidence="2">Uncharacterized protein</fullName>
    </submittedName>
</protein>
<dbReference type="AlphaFoldDB" id="E3J6G3"/>